<sequence length="620" mass="67479">MQAPFSVPALSSGKKGTITVSPWRNVVEWIPSAARIDGNQGNGSCQVNDSVAVRLDDIAGLQASLATNAIARLRIATTCGTLYTFELPTRANLEALKAVVASANAASSSSSSAAKSPSARVTPAPTTLGTPSRSDPTSKRAILTKGLNDADLLADWTLQQKLLKSHGDLEQLFSDAVVGQQLSSDEFWRTRIPLLRVHSLALSQTRGPYNVLATIKPLSTAQTETAVGGTSQEMKVSLSPDKIRDIFLQYPIVRRAYDENVPPLVDTTFWSRFFLSKLCRKLRGEKIGLNDADNIMDKYLDFEVDAEQREVKSENAKVMRFVDVKANEMDDSQKAGNRPDITMRQTTHKDTLSMIRTINKLSQKMVESVEGEAQQLVEDQEQLKARELMLQDLEPVTAVSHVGLHLHRSPDSLYSSAAGKHVDAAATGGYDSGASKTLESMIDSLSSSSESISTLLSSAAPSSSTLSRAQSQVLDLIHSRRRTEDNRRNGDDADTPAGDVVTLRDMKLSHTTAIEFLRHFWSALLSAEPSRALSALPLLVTFVEKSKMRLEAVADRHVTSNASPDVVKLAQEKNRVQGYAQITLGALQSAAKMYYDLVKEQQAPFIAAQSESTTLTGTPH</sequence>
<organism evidence="1 2">
    <name type="scientific">Lipomyces orientalis</name>
    <dbReference type="NCBI Taxonomy" id="1233043"/>
    <lineage>
        <taxon>Eukaryota</taxon>
        <taxon>Fungi</taxon>
        <taxon>Dikarya</taxon>
        <taxon>Ascomycota</taxon>
        <taxon>Saccharomycotina</taxon>
        <taxon>Lipomycetes</taxon>
        <taxon>Lipomycetales</taxon>
        <taxon>Lipomycetaceae</taxon>
        <taxon>Lipomyces</taxon>
    </lineage>
</organism>
<evidence type="ECO:0000313" key="1">
    <source>
        <dbReference type="EMBL" id="KAK9321548.1"/>
    </source>
</evidence>
<proteinExistence type="predicted"/>
<comment type="caution">
    <text evidence="1">The sequence shown here is derived from an EMBL/GenBank/DDBJ whole genome shotgun (WGS) entry which is preliminary data.</text>
</comment>
<dbReference type="EMBL" id="MU970096">
    <property type="protein sequence ID" value="KAK9321548.1"/>
    <property type="molecule type" value="Genomic_DNA"/>
</dbReference>
<reference evidence="2" key="1">
    <citation type="journal article" date="2024" name="Front. Bioeng. Biotechnol.">
        <title>Genome-scale model development and genomic sequencing of the oleaginous clade Lipomyces.</title>
        <authorList>
            <person name="Czajka J.J."/>
            <person name="Han Y."/>
            <person name="Kim J."/>
            <person name="Mondo S.J."/>
            <person name="Hofstad B.A."/>
            <person name="Robles A."/>
            <person name="Haridas S."/>
            <person name="Riley R."/>
            <person name="LaButti K."/>
            <person name="Pangilinan J."/>
            <person name="Andreopoulos W."/>
            <person name="Lipzen A."/>
            <person name="Yan J."/>
            <person name="Wang M."/>
            <person name="Ng V."/>
            <person name="Grigoriev I.V."/>
            <person name="Spatafora J.W."/>
            <person name="Magnuson J.K."/>
            <person name="Baker S.E."/>
            <person name="Pomraning K.R."/>
        </authorList>
    </citation>
    <scope>NUCLEOTIDE SEQUENCE [LARGE SCALE GENOMIC DNA]</scope>
    <source>
        <strain evidence="2">CBS 10300</strain>
    </source>
</reference>
<accession>A0ACC3TN47</accession>
<keyword evidence="2" id="KW-1185">Reference proteome</keyword>
<gene>
    <name evidence="1" type="ORF">V1517DRAFT_326185</name>
</gene>
<name>A0ACC3TN47_9ASCO</name>
<protein>
    <submittedName>
        <fullName evidence="1">Uncharacterized protein</fullName>
    </submittedName>
</protein>
<dbReference type="Proteomes" id="UP001489719">
    <property type="component" value="Unassembled WGS sequence"/>
</dbReference>
<evidence type="ECO:0000313" key="2">
    <source>
        <dbReference type="Proteomes" id="UP001489719"/>
    </source>
</evidence>